<evidence type="ECO:0000313" key="2">
    <source>
        <dbReference type="EMBL" id="KAA9040946.1"/>
    </source>
</evidence>
<accession>A0A5J5IJ09</accession>
<keyword evidence="3" id="KW-1185">Reference proteome</keyword>
<evidence type="ECO:0000313" key="3">
    <source>
        <dbReference type="Proteomes" id="UP000326903"/>
    </source>
</evidence>
<dbReference type="EMBL" id="VYQF01000001">
    <property type="protein sequence ID" value="KAA9040946.1"/>
    <property type="molecule type" value="Genomic_DNA"/>
</dbReference>
<dbReference type="InterPro" id="IPR018490">
    <property type="entry name" value="cNMP-bd_dom_sf"/>
</dbReference>
<name>A0A5J5IJ09_9BACT</name>
<sequence>MYELFYKKITELITISETEFNFCKTLFLPKKLRKKQYLLQEGDVCKYNTFVSKGLLRSFTIDNRGTEHILQFAFEGWWIGDIYSFLTEKPSLFNIEALEECELLLISKPSMDLLLEKVPAFERYFRILIQNNLIATQRRLMGTLSETAEEKYTNLVNNFPGCLQRVPQHMIASYLGITRETLSRIRSQMAARK</sequence>
<dbReference type="RefSeq" id="WP_150413035.1">
    <property type="nucleotide sequence ID" value="NZ_VYQF01000001.1"/>
</dbReference>
<organism evidence="2 3">
    <name type="scientific">Ginsengibacter hankyongi</name>
    <dbReference type="NCBI Taxonomy" id="2607284"/>
    <lineage>
        <taxon>Bacteria</taxon>
        <taxon>Pseudomonadati</taxon>
        <taxon>Bacteroidota</taxon>
        <taxon>Chitinophagia</taxon>
        <taxon>Chitinophagales</taxon>
        <taxon>Chitinophagaceae</taxon>
        <taxon>Ginsengibacter</taxon>
    </lineage>
</organism>
<protein>
    <submittedName>
        <fullName evidence="2">Crp/Fnr family transcriptional regulator</fullName>
    </submittedName>
</protein>
<dbReference type="InterPro" id="IPR000595">
    <property type="entry name" value="cNMP-bd_dom"/>
</dbReference>
<dbReference type="SUPFAM" id="SSF51206">
    <property type="entry name" value="cAMP-binding domain-like"/>
    <property type="match status" value="1"/>
</dbReference>
<dbReference type="AlphaFoldDB" id="A0A5J5IJ09"/>
<dbReference type="Gene3D" id="2.60.120.10">
    <property type="entry name" value="Jelly Rolls"/>
    <property type="match status" value="1"/>
</dbReference>
<dbReference type="InterPro" id="IPR014710">
    <property type="entry name" value="RmlC-like_jellyroll"/>
</dbReference>
<feature type="domain" description="Cyclic nucleotide-binding" evidence="1">
    <location>
        <begin position="29"/>
        <end position="115"/>
    </location>
</feature>
<proteinExistence type="predicted"/>
<dbReference type="PROSITE" id="PS50042">
    <property type="entry name" value="CNMP_BINDING_3"/>
    <property type="match status" value="1"/>
</dbReference>
<evidence type="ECO:0000259" key="1">
    <source>
        <dbReference type="PROSITE" id="PS50042"/>
    </source>
</evidence>
<dbReference type="Pfam" id="PF00027">
    <property type="entry name" value="cNMP_binding"/>
    <property type="match status" value="1"/>
</dbReference>
<gene>
    <name evidence="2" type="ORF">FW778_02595</name>
</gene>
<dbReference type="Proteomes" id="UP000326903">
    <property type="component" value="Unassembled WGS sequence"/>
</dbReference>
<reference evidence="2 3" key="1">
    <citation type="submission" date="2019-09" db="EMBL/GenBank/DDBJ databases">
        <title>Draft genome sequence of Ginsengibacter sp. BR5-29.</title>
        <authorList>
            <person name="Im W.-T."/>
        </authorList>
    </citation>
    <scope>NUCLEOTIDE SEQUENCE [LARGE SCALE GENOMIC DNA]</scope>
    <source>
        <strain evidence="2 3">BR5-29</strain>
    </source>
</reference>
<comment type="caution">
    <text evidence="2">The sequence shown here is derived from an EMBL/GenBank/DDBJ whole genome shotgun (WGS) entry which is preliminary data.</text>
</comment>